<dbReference type="Gene3D" id="3.30.70.100">
    <property type="match status" value="1"/>
</dbReference>
<dbReference type="SUPFAM" id="SSF50182">
    <property type="entry name" value="Sm-like ribonucleoproteins"/>
    <property type="match status" value="1"/>
</dbReference>
<dbReference type="PANTHER" id="PTHR30221">
    <property type="entry name" value="SMALL-CONDUCTANCE MECHANOSENSITIVE CHANNEL"/>
    <property type="match status" value="1"/>
</dbReference>
<dbReference type="EMBL" id="LR217717">
    <property type="protein sequence ID" value="VFP83769.1"/>
    <property type="molecule type" value="Genomic_DNA"/>
</dbReference>
<evidence type="ECO:0000259" key="9">
    <source>
        <dbReference type="Pfam" id="PF21082"/>
    </source>
</evidence>
<dbReference type="Gene3D" id="2.30.30.60">
    <property type="match status" value="1"/>
</dbReference>
<dbReference type="InterPro" id="IPR010920">
    <property type="entry name" value="LSM_dom_sf"/>
</dbReference>
<dbReference type="InterPro" id="IPR011066">
    <property type="entry name" value="MscS_channel_C_sf"/>
</dbReference>
<dbReference type="PANTHER" id="PTHR30221:SF1">
    <property type="entry name" value="SMALL-CONDUCTANCE MECHANOSENSITIVE CHANNEL"/>
    <property type="match status" value="1"/>
</dbReference>
<keyword evidence="7" id="KW-0813">Transport</keyword>
<gene>
    <name evidence="11" type="primary">mscS</name>
    <name evidence="11" type="ORF">BUCILAFE3058_292</name>
</gene>
<dbReference type="Gene3D" id="1.10.287.1260">
    <property type="match status" value="1"/>
</dbReference>
<protein>
    <recommendedName>
        <fullName evidence="7">Small-conductance mechanosensitive channel</fullName>
    </recommendedName>
</protein>
<keyword evidence="6 7" id="KW-0472">Membrane</keyword>
<comment type="similarity">
    <text evidence="2 7">Belongs to the MscS (TC 1.A.23) family.</text>
</comment>
<dbReference type="GO" id="GO:0005886">
    <property type="term" value="C:plasma membrane"/>
    <property type="evidence" value="ECO:0007669"/>
    <property type="project" value="UniProtKB-SubCell"/>
</dbReference>
<feature type="domain" description="Mechanosensitive ion channel MscS" evidence="8">
    <location>
        <begin position="114"/>
        <end position="180"/>
    </location>
</feature>
<keyword evidence="7" id="KW-0407">Ion channel</keyword>
<evidence type="ECO:0000256" key="2">
    <source>
        <dbReference type="ARBA" id="ARBA00008017"/>
    </source>
</evidence>
<dbReference type="InterPro" id="IPR008910">
    <property type="entry name" value="MSC_TM_helix"/>
</dbReference>
<feature type="transmembrane region" description="Helical" evidence="7">
    <location>
        <begin position="96"/>
        <end position="127"/>
    </location>
</feature>
<keyword evidence="7" id="KW-0406">Ion transport</keyword>
<evidence type="ECO:0000256" key="6">
    <source>
        <dbReference type="ARBA" id="ARBA00023136"/>
    </source>
</evidence>
<reference evidence="11 12" key="1">
    <citation type="submission" date="2019-02" db="EMBL/GenBank/DDBJ databases">
        <authorList>
            <person name="Manzano-Marin A."/>
            <person name="Manzano-Marin A."/>
        </authorList>
    </citation>
    <scope>NUCLEOTIDE SEQUENCE [LARGE SCALE GENOMIC DNA]</scope>
    <source>
        <strain evidence="11 12">BuCilaricifoliae</strain>
    </source>
</reference>
<name>A0A451DBJ1_9GAMM</name>
<dbReference type="Pfam" id="PF00924">
    <property type="entry name" value="MS_channel_2nd"/>
    <property type="match status" value="1"/>
</dbReference>
<keyword evidence="3" id="KW-1003">Cell membrane</keyword>
<dbReference type="InterPro" id="IPR049142">
    <property type="entry name" value="MS_channel_1st"/>
</dbReference>
<comment type="function">
    <text evidence="7">Mechanosensitive channel that participates in the regulation of osmotic pressure changes within the cell, opening in response to stretch forces in the membrane lipid bilayer, without the need for other proteins. Contributes to normal resistance to hypoosmotic shock. Forms an ion channel of 1.0 nanosiemens conductance with a slight preference for anions.</text>
</comment>
<evidence type="ECO:0000256" key="7">
    <source>
        <dbReference type="RuleBase" id="RU369025"/>
    </source>
</evidence>
<evidence type="ECO:0000259" key="10">
    <source>
        <dbReference type="Pfam" id="PF21088"/>
    </source>
</evidence>
<feature type="domain" description="Mechanosensitive ion channel transmembrane helices 2/3" evidence="10">
    <location>
        <begin position="71"/>
        <end position="112"/>
    </location>
</feature>
<keyword evidence="7" id="KW-0997">Cell inner membrane</keyword>
<organism evidence="11 12">
    <name type="scientific">Buchnera aphidicola</name>
    <name type="common">Cinara laricifoliae</name>
    <dbReference type="NCBI Taxonomy" id="2518977"/>
    <lineage>
        <taxon>Bacteria</taxon>
        <taxon>Pseudomonadati</taxon>
        <taxon>Pseudomonadota</taxon>
        <taxon>Gammaproteobacteria</taxon>
        <taxon>Enterobacterales</taxon>
        <taxon>Erwiniaceae</taxon>
        <taxon>Buchnera</taxon>
    </lineage>
</organism>
<dbReference type="Pfam" id="PF21082">
    <property type="entry name" value="MS_channel_3rd"/>
    <property type="match status" value="1"/>
</dbReference>
<dbReference type="InterPro" id="IPR006685">
    <property type="entry name" value="MscS_channel_2nd"/>
</dbReference>
<dbReference type="AlphaFoldDB" id="A0A451DBJ1"/>
<dbReference type="InterPro" id="IPR045275">
    <property type="entry name" value="MscS_archaea/bacteria_type"/>
</dbReference>
<dbReference type="InterPro" id="IPR011014">
    <property type="entry name" value="MscS_channel_TM-2"/>
</dbReference>
<dbReference type="InterPro" id="IPR006686">
    <property type="entry name" value="MscS_channel_CS"/>
</dbReference>
<dbReference type="SUPFAM" id="SSF82689">
    <property type="entry name" value="Mechanosensitive channel protein MscS (YggB), C-terminal domain"/>
    <property type="match status" value="1"/>
</dbReference>
<comment type="caution">
    <text evidence="7">Lacks conserved residue(s) required for the propagation of feature annotation.</text>
</comment>
<dbReference type="InterPro" id="IPR023408">
    <property type="entry name" value="MscS_beta-dom_sf"/>
</dbReference>
<dbReference type="Pfam" id="PF21088">
    <property type="entry name" value="MS_channel_1st"/>
    <property type="match status" value="1"/>
</dbReference>
<proteinExistence type="inferred from homology"/>
<sequence>MKALHIIDCINNVGFCFFSNKQTFLSYLINLSFAIVVITIGFFISQFFANGTQKLFSVHKVDNTISGFLSTLARYIVIIFTGIIALGQVGVQTNSIIAIIGAAGMAIGLALQGSLSNFAAGVLLVLLRPLRTSEYVNLGNAAGTVLNVHIFYTTLKTLDGKIIIIPNGKIVAGNIINYSREPIRRNQFVINVAYDSDVDLVISVLKTVLDEEERVLKHPGNFVGLNEFSPSSLKFVVKCWCNTKELNTVYSDLMLKFKKALDQHNITIPYPKMDIYLYKKINKILEINKKTKKKKEKIIYNKNHGTE</sequence>
<evidence type="ECO:0000313" key="12">
    <source>
        <dbReference type="Proteomes" id="UP000294349"/>
    </source>
</evidence>
<dbReference type="Proteomes" id="UP000294349">
    <property type="component" value="Chromosome"/>
</dbReference>
<comment type="subunit">
    <text evidence="7">Homoheptamer.</text>
</comment>
<dbReference type="PROSITE" id="PS01246">
    <property type="entry name" value="UPF0003"/>
    <property type="match status" value="1"/>
</dbReference>
<dbReference type="InterPro" id="IPR049278">
    <property type="entry name" value="MS_channel_C"/>
</dbReference>
<comment type="subcellular location">
    <subcellularLocation>
        <location evidence="7">Cell inner membrane</location>
        <topology evidence="7">Multi-pass membrane protein</topology>
    </subcellularLocation>
    <subcellularLocation>
        <location evidence="1">Cell membrane</location>
        <topology evidence="1">Multi-pass membrane protein</topology>
    </subcellularLocation>
</comment>
<feature type="transmembrane region" description="Helical" evidence="7">
    <location>
        <begin position="72"/>
        <end position="90"/>
    </location>
</feature>
<keyword evidence="5 7" id="KW-1133">Transmembrane helix</keyword>
<feature type="domain" description="Mechanosensitive ion channel MscS C-terminal" evidence="9">
    <location>
        <begin position="188"/>
        <end position="268"/>
    </location>
</feature>
<evidence type="ECO:0000256" key="4">
    <source>
        <dbReference type="ARBA" id="ARBA00022692"/>
    </source>
</evidence>
<evidence type="ECO:0000256" key="3">
    <source>
        <dbReference type="ARBA" id="ARBA00022475"/>
    </source>
</evidence>
<dbReference type="GO" id="GO:0008381">
    <property type="term" value="F:mechanosensitive monoatomic ion channel activity"/>
    <property type="evidence" value="ECO:0007669"/>
    <property type="project" value="InterPro"/>
</dbReference>
<accession>A0A451DBJ1</accession>
<dbReference type="Pfam" id="PF05552">
    <property type="entry name" value="MS_channel_1st_1"/>
    <property type="match status" value="1"/>
</dbReference>
<dbReference type="NCBIfam" id="NF007662">
    <property type="entry name" value="PRK10334.1"/>
    <property type="match status" value="1"/>
</dbReference>
<evidence type="ECO:0000256" key="5">
    <source>
        <dbReference type="ARBA" id="ARBA00022989"/>
    </source>
</evidence>
<evidence type="ECO:0000256" key="1">
    <source>
        <dbReference type="ARBA" id="ARBA00004651"/>
    </source>
</evidence>
<dbReference type="SUPFAM" id="SSF82861">
    <property type="entry name" value="Mechanosensitive channel protein MscS (YggB), transmembrane region"/>
    <property type="match status" value="1"/>
</dbReference>
<evidence type="ECO:0000313" key="11">
    <source>
        <dbReference type="EMBL" id="VFP83769.1"/>
    </source>
</evidence>
<keyword evidence="4 7" id="KW-0812">Transmembrane</keyword>
<evidence type="ECO:0000259" key="8">
    <source>
        <dbReference type="Pfam" id="PF00924"/>
    </source>
</evidence>
<feature type="transmembrane region" description="Helical" evidence="7">
    <location>
        <begin position="27"/>
        <end position="51"/>
    </location>
</feature>